<dbReference type="OrthoDB" id="429813at2759"/>
<gene>
    <name evidence="2" type="ORF">GALMADRAFT_282566</name>
</gene>
<dbReference type="HOGENOM" id="CLU_002220_3_2_1"/>
<comment type="similarity">
    <text evidence="1">Belongs to the ATP-dependent AMP-binding enzyme family.</text>
</comment>
<evidence type="ECO:0000256" key="1">
    <source>
        <dbReference type="ARBA" id="ARBA00006432"/>
    </source>
</evidence>
<accession>A0A067SS21</accession>
<dbReference type="SUPFAM" id="SSF56801">
    <property type="entry name" value="Acetyl-CoA synthetase-like"/>
    <property type="match status" value="1"/>
</dbReference>
<sequence>MGPLLDMPPPTFAQGVNSKTFKPPPINSFLSVPDVYDWHSRHSKNHPFFVYFDEATNENKHLLWGDVVLAIHRIANSISTSLATRKDAVPKPLVGLYSSSDTLTYILALVGILRAGFPIFLISNRLPHVALHHLIVKSGVSHILTNQDDKELNERLQRACDDSAVDVTVSHIPPWATLFAEANLGSTALPELNPWTHKMVHTALWQPCQDSIINPGYGERDICGQILSTPSIPMAGASGVMQALFTASSGLVISGLQPASPPSLPNPHNVWKSMITTGSTYSFILQPFLSLWSQDPDKVQTLAKLEGVMFGGGPLPKLVGDKLAESGVNLFTLFGSSEGGLLNAVFPVTGKMGMNWEWFSFYSVVHPGFREEPGEHTVELILKVPFSAIYHGASINTSPMHKPTRANGEFDDVPAFFTGDLLEPHPTLPGFWRYVCRVADQESIGPGPKINVVALARVLMMDPLIAGAVVLRLPVDDSVAFGAIIEPIKAYADLSSIEKINSYRESVWPTFERYNDIAPDAGKLTREVRGSELRYLNGYAGPGAGKYYVSCQHVNVVVGFVSSLPPQFLPLPPIVRQHESSFQRRQHEVAHTLNAIEYSFS</sequence>
<dbReference type="InterPro" id="IPR042099">
    <property type="entry name" value="ANL_N_sf"/>
</dbReference>
<reference evidence="3" key="1">
    <citation type="journal article" date="2014" name="Proc. Natl. Acad. Sci. U.S.A.">
        <title>Extensive sampling of basidiomycete genomes demonstrates inadequacy of the white-rot/brown-rot paradigm for wood decay fungi.</title>
        <authorList>
            <person name="Riley R."/>
            <person name="Salamov A.A."/>
            <person name="Brown D.W."/>
            <person name="Nagy L.G."/>
            <person name="Floudas D."/>
            <person name="Held B.W."/>
            <person name="Levasseur A."/>
            <person name="Lombard V."/>
            <person name="Morin E."/>
            <person name="Otillar R."/>
            <person name="Lindquist E.A."/>
            <person name="Sun H."/>
            <person name="LaButti K.M."/>
            <person name="Schmutz J."/>
            <person name="Jabbour D."/>
            <person name="Luo H."/>
            <person name="Baker S.E."/>
            <person name="Pisabarro A.G."/>
            <person name="Walton J.D."/>
            <person name="Blanchette R.A."/>
            <person name="Henrissat B."/>
            <person name="Martin F."/>
            <person name="Cullen D."/>
            <person name="Hibbett D.S."/>
            <person name="Grigoriev I.V."/>
        </authorList>
    </citation>
    <scope>NUCLEOTIDE SEQUENCE [LARGE SCALE GENOMIC DNA]</scope>
    <source>
        <strain evidence="3">CBS 339.88</strain>
    </source>
</reference>
<proteinExistence type="inferred from homology"/>
<evidence type="ECO:0000313" key="2">
    <source>
        <dbReference type="EMBL" id="KDR69563.1"/>
    </source>
</evidence>
<dbReference type="STRING" id="685588.A0A067SS21"/>
<dbReference type="Proteomes" id="UP000027222">
    <property type="component" value="Unassembled WGS sequence"/>
</dbReference>
<dbReference type="GO" id="GO:0006631">
    <property type="term" value="P:fatty acid metabolic process"/>
    <property type="evidence" value="ECO:0007669"/>
    <property type="project" value="TreeGrafter"/>
</dbReference>
<dbReference type="PANTHER" id="PTHR43201">
    <property type="entry name" value="ACYL-COA SYNTHETASE"/>
    <property type="match status" value="1"/>
</dbReference>
<dbReference type="GO" id="GO:0031956">
    <property type="term" value="F:medium-chain fatty acid-CoA ligase activity"/>
    <property type="evidence" value="ECO:0007669"/>
    <property type="project" value="TreeGrafter"/>
</dbReference>
<dbReference type="Gene3D" id="3.40.50.12780">
    <property type="entry name" value="N-terminal domain of ligase-like"/>
    <property type="match status" value="1"/>
</dbReference>
<name>A0A067SS21_GALM3</name>
<dbReference type="AlphaFoldDB" id="A0A067SS21"/>
<evidence type="ECO:0000313" key="3">
    <source>
        <dbReference type="Proteomes" id="UP000027222"/>
    </source>
</evidence>
<dbReference type="PANTHER" id="PTHR43201:SF8">
    <property type="entry name" value="ACYL-COA SYNTHETASE FAMILY MEMBER 3"/>
    <property type="match status" value="1"/>
</dbReference>
<feature type="non-terminal residue" evidence="2">
    <location>
        <position position="601"/>
    </location>
</feature>
<organism evidence="2 3">
    <name type="scientific">Galerina marginata (strain CBS 339.88)</name>
    <dbReference type="NCBI Taxonomy" id="685588"/>
    <lineage>
        <taxon>Eukaryota</taxon>
        <taxon>Fungi</taxon>
        <taxon>Dikarya</taxon>
        <taxon>Basidiomycota</taxon>
        <taxon>Agaricomycotina</taxon>
        <taxon>Agaricomycetes</taxon>
        <taxon>Agaricomycetidae</taxon>
        <taxon>Agaricales</taxon>
        <taxon>Agaricineae</taxon>
        <taxon>Strophariaceae</taxon>
        <taxon>Galerina</taxon>
    </lineage>
</organism>
<dbReference type="EMBL" id="KL142401">
    <property type="protein sequence ID" value="KDR69563.1"/>
    <property type="molecule type" value="Genomic_DNA"/>
</dbReference>
<keyword evidence="3" id="KW-1185">Reference proteome</keyword>
<protein>
    <submittedName>
        <fullName evidence="2">Uncharacterized protein</fullName>
    </submittedName>
</protein>